<dbReference type="FunFam" id="3.40.1390.30:FF:000001">
    <property type="entry name" value="GTP cyclohydrolase 1 type 2"/>
    <property type="match status" value="1"/>
</dbReference>
<dbReference type="GO" id="GO:0046872">
    <property type="term" value="F:metal ion binding"/>
    <property type="evidence" value="ECO:0007669"/>
    <property type="project" value="UniProtKB-UniRule"/>
</dbReference>
<evidence type="ECO:0000256" key="2">
    <source>
        <dbReference type="ARBA" id="ARBA00011643"/>
    </source>
</evidence>
<dbReference type="InterPro" id="IPR015867">
    <property type="entry name" value="N-reg_PII/ATP_PRibTrfase_C"/>
</dbReference>
<comment type="caution">
    <text evidence="7">The sequence shown here is derived from an EMBL/GenBank/DDBJ whole genome shotgun (WGS) entry which is preliminary data.</text>
</comment>
<dbReference type="Pfam" id="PF01784">
    <property type="entry name" value="DUF34_NIF3"/>
    <property type="match status" value="1"/>
</dbReference>
<accession>A0A2S7T6R8</accession>
<evidence type="ECO:0000256" key="6">
    <source>
        <dbReference type="PIRSR" id="PIRSR602678-1"/>
    </source>
</evidence>
<gene>
    <name evidence="7" type="ORF">BST99_07615</name>
</gene>
<reference evidence="8" key="1">
    <citation type="submission" date="2016-11" db="EMBL/GenBank/DDBJ databases">
        <title>Trade-off between light-utilization and light-protection in marine flavobacteria.</title>
        <authorList>
            <person name="Kumagai Y."/>
            <person name="Yoshizawa S."/>
            <person name="Kogure K."/>
        </authorList>
    </citation>
    <scope>NUCLEOTIDE SEQUENCE [LARGE SCALE GENOMIC DNA]</scope>
    <source>
        <strain evidence="8">SG-18</strain>
    </source>
</reference>
<dbReference type="PIRSF" id="PIRSF037489">
    <property type="entry name" value="UCP037489_NIF3_YqfO"/>
    <property type="match status" value="1"/>
</dbReference>
<feature type="binding site" evidence="6">
    <location>
        <position position="327"/>
    </location>
    <ligand>
        <name>a divalent metal cation</name>
        <dbReference type="ChEBI" id="CHEBI:60240"/>
        <label>1</label>
    </ligand>
</feature>
<dbReference type="GO" id="GO:0005737">
    <property type="term" value="C:cytoplasm"/>
    <property type="evidence" value="ECO:0007669"/>
    <property type="project" value="TreeGrafter"/>
</dbReference>
<evidence type="ECO:0000256" key="1">
    <source>
        <dbReference type="ARBA" id="ARBA00006964"/>
    </source>
</evidence>
<feature type="binding site" evidence="6">
    <location>
        <position position="65"/>
    </location>
    <ligand>
        <name>a divalent metal cation</name>
        <dbReference type="ChEBI" id="CHEBI:60240"/>
        <label>1</label>
    </ligand>
</feature>
<dbReference type="OrthoDB" id="9792792at2"/>
<evidence type="ECO:0000256" key="5">
    <source>
        <dbReference type="PIRNR" id="PIRNR037489"/>
    </source>
</evidence>
<evidence type="ECO:0000313" key="8">
    <source>
        <dbReference type="Proteomes" id="UP000239366"/>
    </source>
</evidence>
<keyword evidence="4 5" id="KW-0479">Metal-binding</keyword>
<dbReference type="AlphaFoldDB" id="A0A2S7T6R8"/>
<sequence length="364" mass="40582">MKVADVHRLLEDWAPSHWSEEFDNTGLLVGDPQSEVTGILVSLDCLENVVEEAEKKGCNLIVCFHPIIFKGLKKITGKTYVERVVLKAIQKGIAIYALHTRLDNHREGVNDRICEQLGLDKRQILLPKSNELLKLITYVPKEHAEALKQGLFEAGAGSVGNYSDCSFSMRGQGQYKPSQEANPHQGVKGELEKVEELQLQVLVEKSNQHKVHRALLKNHPYEEVAHEWVPLANEHQDIGMGMLGEFSEAIEIPAFLKLIKTQFGTPVLRHSNPGLTSIKKVAVLGGSGAFAINAARRAGADAFLTADLKYHNFFEAENQLLLVDIGHYESEQFTKNLICEYLSKKISSFAVTLAESITNPINYF</sequence>
<evidence type="ECO:0000256" key="3">
    <source>
        <dbReference type="ARBA" id="ARBA00022112"/>
    </source>
</evidence>
<evidence type="ECO:0000256" key="4">
    <source>
        <dbReference type="ARBA" id="ARBA00022723"/>
    </source>
</evidence>
<feature type="binding site" evidence="6">
    <location>
        <position position="331"/>
    </location>
    <ligand>
        <name>a divalent metal cation</name>
        <dbReference type="ChEBI" id="CHEBI:60240"/>
        <label>1</label>
    </ligand>
</feature>
<dbReference type="InterPro" id="IPR036069">
    <property type="entry name" value="DUF34/NIF3_sf"/>
</dbReference>
<dbReference type="PANTHER" id="PTHR13799:SF14">
    <property type="entry name" value="GTP CYCLOHYDROLASE 1 TYPE 2 HOMOLOG"/>
    <property type="match status" value="1"/>
</dbReference>
<dbReference type="Gene3D" id="3.40.1390.30">
    <property type="entry name" value="NIF3 (NGG1p interacting factor 3)-like"/>
    <property type="match status" value="1"/>
</dbReference>
<comment type="subunit">
    <text evidence="2">Homohexamer.</text>
</comment>
<dbReference type="RefSeq" id="WP_105001262.1">
    <property type="nucleotide sequence ID" value="NZ_MQVX01000001.1"/>
</dbReference>
<comment type="similarity">
    <text evidence="1 5">Belongs to the GTP cyclohydrolase I type 2/NIF3 family.</text>
</comment>
<dbReference type="Proteomes" id="UP000239366">
    <property type="component" value="Unassembled WGS sequence"/>
</dbReference>
<dbReference type="SUPFAM" id="SSF102705">
    <property type="entry name" value="NIF3 (NGG1p interacting factor 3)-like"/>
    <property type="match status" value="1"/>
</dbReference>
<evidence type="ECO:0000313" key="7">
    <source>
        <dbReference type="EMBL" id="PQJ15612.1"/>
    </source>
</evidence>
<feature type="binding site" evidence="6">
    <location>
        <position position="103"/>
    </location>
    <ligand>
        <name>a divalent metal cation</name>
        <dbReference type="ChEBI" id="CHEBI:60240"/>
        <label>1</label>
    </ligand>
</feature>
<name>A0A2S7T6R8_9FLAO</name>
<dbReference type="PANTHER" id="PTHR13799">
    <property type="entry name" value="NGG1 INTERACTING FACTOR 3"/>
    <property type="match status" value="1"/>
</dbReference>
<protein>
    <recommendedName>
        <fullName evidence="3 5">GTP cyclohydrolase 1 type 2 homolog</fullName>
    </recommendedName>
</protein>
<dbReference type="NCBIfam" id="TIGR00486">
    <property type="entry name" value="YbgI_SA1388"/>
    <property type="match status" value="1"/>
</dbReference>
<dbReference type="EMBL" id="MQVX01000001">
    <property type="protein sequence ID" value="PQJ15612.1"/>
    <property type="molecule type" value="Genomic_DNA"/>
</dbReference>
<proteinExistence type="inferred from homology"/>
<dbReference type="Gene3D" id="3.30.70.120">
    <property type="match status" value="1"/>
</dbReference>
<dbReference type="InterPro" id="IPR017221">
    <property type="entry name" value="DUF34/NIF3_bac"/>
</dbReference>
<organism evidence="7 8">
    <name type="scientific">Aureicoccus marinus</name>
    <dbReference type="NCBI Taxonomy" id="754435"/>
    <lineage>
        <taxon>Bacteria</taxon>
        <taxon>Pseudomonadati</taxon>
        <taxon>Bacteroidota</taxon>
        <taxon>Flavobacteriia</taxon>
        <taxon>Flavobacteriales</taxon>
        <taxon>Flavobacteriaceae</taxon>
        <taxon>Aureicoccus</taxon>
    </lineage>
</organism>
<dbReference type="InterPro" id="IPR002678">
    <property type="entry name" value="DUF34/NIF3"/>
</dbReference>
<keyword evidence="8" id="KW-1185">Reference proteome</keyword>